<dbReference type="AlphaFoldDB" id="K6V1Y3"/>
<keyword evidence="2" id="KW-0812">Transmembrane</keyword>
<dbReference type="OrthoDB" id="371415at2759"/>
<dbReference type="OMA" id="FYLCHSD"/>
<dbReference type="eggNOG" id="ENOG502QXP0">
    <property type="taxonomic scope" value="Eukaryota"/>
</dbReference>
<feature type="compositionally biased region" description="Low complexity" evidence="1">
    <location>
        <begin position="548"/>
        <end position="557"/>
    </location>
</feature>
<feature type="region of interest" description="Disordered" evidence="1">
    <location>
        <begin position="441"/>
        <end position="482"/>
    </location>
</feature>
<feature type="compositionally biased region" description="Polar residues" evidence="1">
    <location>
        <begin position="446"/>
        <end position="463"/>
    </location>
</feature>
<feature type="compositionally biased region" description="Polar residues" evidence="1">
    <location>
        <begin position="531"/>
        <end position="543"/>
    </location>
</feature>
<feature type="region of interest" description="Disordered" evidence="1">
    <location>
        <begin position="504"/>
        <end position="578"/>
    </location>
</feature>
<dbReference type="KEGG" id="pcy:PCYB_146390"/>
<feature type="compositionally biased region" description="Polar residues" evidence="1">
    <location>
        <begin position="472"/>
        <end position="482"/>
    </location>
</feature>
<keyword evidence="4" id="KW-1185">Reference proteome</keyword>
<protein>
    <submittedName>
        <fullName evidence="3">Uncharacterized protein</fullName>
    </submittedName>
</protein>
<evidence type="ECO:0000313" key="4">
    <source>
        <dbReference type="Proteomes" id="UP000006319"/>
    </source>
</evidence>
<evidence type="ECO:0000256" key="2">
    <source>
        <dbReference type="SAM" id="Phobius"/>
    </source>
</evidence>
<feature type="transmembrane region" description="Helical" evidence="2">
    <location>
        <begin position="45"/>
        <end position="65"/>
    </location>
</feature>
<name>K6V1Y3_PLACD</name>
<proteinExistence type="predicted"/>
<dbReference type="GeneID" id="14695592"/>
<accession>K6V1Y3</accession>
<dbReference type="EMBL" id="DF157106">
    <property type="protein sequence ID" value="GAB69210.1"/>
    <property type="molecule type" value="Genomic_DNA"/>
</dbReference>
<dbReference type="SUPFAM" id="SSF55753">
    <property type="entry name" value="Actin depolymerizing proteins"/>
    <property type="match status" value="1"/>
</dbReference>
<keyword evidence="2" id="KW-1133">Transmembrane helix</keyword>
<reference evidence="3 4" key="1">
    <citation type="journal article" date="2012" name="Nat. Genet.">
        <title>Plasmodium cynomolgi genome sequences provide insight into Plasmodium vivax and the monkey malaria clade.</title>
        <authorList>
            <person name="Tachibana S."/>
            <person name="Sullivan S.A."/>
            <person name="Kawai S."/>
            <person name="Nakamura S."/>
            <person name="Kim H.R."/>
            <person name="Goto N."/>
            <person name="Arisue N."/>
            <person name="Palacpac N.M.Q."/>
            <person name="Honma H."/>
            <person name="Yagi M."/>
            <person name="Tougan T."/>
            <person name="Katakai Y."/>
            <person name="Kaneko O."/>
            <person name="Mita T."/>
            <person name="Kita K."/>
            <person name="Yasutomi Y."/>
            <person name="Sutton P.L."/>
            <person name="Shakhbatyan R."/>
            <person name="Horii T."/>
            <person name="Yasunaga T."/>
            <person name="Barnwell J.W."/>
            <person name="Escalante A.A."/>
            <person name="Carlton J.M."/>
            <person name="Tanabe K."/>
        </authorList>
    </citation>
    <scope>NUCLEOTIDE SEQUENCE [LARGE SCALE GENOMIC DNA]</scope>
    <source>
        <strain evidence="3 4">B</strain>
    </source>
</reference>
<organism evidence="3 4">
    <name type="scientific">Plasmodium cynomolgi (strain B)</name>
    <dbReference type="NCBI Taxonomy" id="1120755"/>
    <lineage>
        <taxon>Eukaryota</taxon>
        <taxon>Sar</taxon>
        <taxon>Alveolata</taxon>
        <taxon>Apicomplexa</taxon>
        <taxon>Aconoidasida</taxon>
        <taxon>Haemosporida</taxon>
        <taxon>Plasmodiidae</taxon>
        <taxon>Plasmodium</taxon>
        <taxon>Plasmodium (Plasmodium)</taxon>
    </lineage>
</organism>
<dbReference type="RefSeq" id="XP_004225157.1">
    <property type="nucleotide sequence ID" value="XM_004225109.1"/>
</dbReference>
<dbReference type="Proteomes" id="UP000006319">
    <property type="component" value="Chromosome 14"/>
</dbReference>
<evidence type="ECO:0000313" key="3">
    <source>
        <dbReference type="EMBL" id="GAB69210.1"/>
    </source>
</evidence>
<gene>
    <name evidence="3" type="ORF">PCYB_146390</name>
</gene>
<keyword evidence="2" id="KW-0472">Membrane</keyword>
<evidence type="ECO:0000256" key="1">
    <source>
        <dbReference type="SAM" id="MobiDB-lite"/>
    </source>
</evidence>
<dbReference type="VEuPathDB" id="PlasmoDB:PCYB_146390"/>
<dbReference type="PhylomeDB" id="K6V1Y3"/>
<sequence>MKANLSPSLRQEIALCNKQKSNKRCILISLNSKCNETIYERKGGMVVLLLLLVMLLVLRMIQFTLEGYTEQRENPSDDLESIKCLLNDEIAFILYNVAVFTSRYKWVLILWVPDESVETKLGKKNESAEKVEKEKKYTQVTQLNRLIYCTLKNNLLHYVDDDKDVPLEEVHNFEQLEKCIRASLGNCLTAVSTTQICKGRALPHFSVTNYLHNYYFLNEQMKQCCDGLNDESDGVSNHLDLLSKESNTCIVLLTIDVNNNYKLESRFEKIETIESFLHLTKEIHIFYVLYKTSDTYTCFYLCHSDRCTTREKFVYSLFKPHLIQILKKKNIHIFLSVEMGKLKHMVDFIRGDITTKKEVPTKNVPLDMAPKTKKCTNHLTLDGKKNYSSHAQINMVKELLPIVENDSIRRKGRTNDQSVNDPNVNKKHSFTSRTVNLLSLKRRESMPNNTRTEQPMSGKTNKMTYAPLGEGKQTSTSTFTSENIGPKLLKKMSLSKSYNLKKKTSFTNDGEKNSTVRKKREPSPSALVKNKSLTLHKGSSTSVELKKSPSLSKQKSLQLDKKKSLTKRFKGRSGVSEK</sequence>